<dbReference type="Proteomes" id="UP001183607">
    <property type="component" value="Unassembled WGS sequence"/>
</dbReference>
<dbReference type="SUPFAM" id="SSF75011">
    <property type="entry name" value="3-carboxy-cis,cis-mucoante lactonizing enzyme"/>
    <property type="match status" value="1"/>
</dbReference>
<accession>A0ABD5EEG1</accession>
<dbReference type="AlphaFoldDB" id="A0ABD5EEG1"/>
<organism evidence="2 3">
    <name type="scientific">Streptomyces evansiae</name>
    <dbReference type="NCBI Taxonomy" id="3075535"/>
    <lineage>
        <taxon>Bacteria</taxon>
        <taxon>Bacillati</taxon>
        <taxon>Actinomycetota</taxon>
        <taxon>Actinomycetes</taxon>
        <taxon>Kitasatosporales</taxon>
        <taxon>Streptomycetaceae</taxon>
        <taxon>Streptomyces</taxon>
    </lineage>
</organism>
<evidence type="ECO:0000256" key="1">
    <source>
        <dbReference type="SAM" id="MobiDB-lite"/>
    </source>
</evidence>
<feature type="compositionally biased region" description="Low complexity" evidence="1">
    <location>
        <begin position="320"/>
        <end position="331"/>
    </location>
</feature>
<feature type="region of interest" description="Disordered" evidence="1">
    <location>
        <begin position="266"/>
        <end position="350"/>
    </location>
</feature>
<evidence type="ECO:0000313" key="2">
    <source>
        <dbReference type="EMBL" id="MDT0419182.1"/>
    </source>
</evidence>
<proteinExistence type="predicted"/>
<feature type="compositionally biased region" description="Gly residues" evidence="1">
    <location>
        <begin position="306"/>
        <end position="319"/>
    </location>
</feature>
<gene>
    <name evidence="2" type="ORF">RM574_27250</name>
</gene>
<name>A0ABD5EEG1_9ACTN</name>
<protein>
    <submittedName>
        <fullName evidence="2">WD40 repeat domain-containing protein</fullName>
    </submittedName>
</protein>
<dbReference type="InterPro" id="IPR015943">
    <property type="entry name" value="WD40/YVTN_repeat-like_dom_sf"/>
</dbReference>
<reference evidence="3" key="1">
    <citation type="submission" date="2023-07" db="EMBL/GenBank/DDBJ databases">
        <title>30 novel species of actinomycetes from the DSMZ collection.</title>
        <authorList>
            <person name="Nouioui I."/>
        </authorList>
    </citation>
    <scope>NUCLEOTIDE SEQUENCE [LARGE SCALE GENOMIC DNA]</scope>
    <source>
        <strain evidence="3">DSM 41982</strain>
    </source>
</reference>
<dbReference type="Gene3D" id="2.130.10.10">
    <property type="entry name" value="YVTN repeat-like/Quinoprotein amine dehydrogenase"/>
    <property type="match status" value="1"/>
</dbReference>
<evidence type="ECO:0000313" key="3">
    <source>
        <dbReference type="Proteomes" id="UP001183607"/>
    </source>
</evidence>
<comment type="caution">
    <text evidence="2">The sequence shown here is derived from an EMBL/GenBank/DDBJ whole genome shotgun (WGS) entry which is preliminary data.</text>
</comment>
<sequence>MTGPRRRRPLPPARRPRARSLAPLGAVTALCGGLLLGPGTPAYAADDHPAFTIRDARVTESSGLAASRLHPGVYWTHNDSDDGPYLYAIDGRSGRTLARITLSGIGSPRDVEAISLGPDGRLYVGDIGDNLDGTWPHVWIYALPEPKQLRDQTVRATQYTVQYEGGPRNAEALMVHPKTGRVYIASKRESGGNLYEGPAKLSATGTNVFRKVAPVDLWVTDGAFSPDGRTLALRGYFSGTYYDWNDGHPKAAGRLAVPLQRQGESLTWTTDGTTLMYGSEGSRSEVRPEEAPVQPSPSPGASKSAPGGGKGAGEGGQQQGDGADSGRSGAGQENGDKDGAGKDTGGTTGKTVLVVVLAAAVLYGLRRARGKRAGK</sequence>
<dbReference type="EMBL" id="JAVRER010000066">
    <property type="protein sequence ID" value="MDT0419182.1"/>
    <property type="molecule type" value="Genomic_DNA"/>
</dbReference>
<dbReference type="RefSeq" id="WP_093853252.1">
    <property type="nucleotide sequence ID" value="NZ_JAVRER010000066.1"/>
</dbReference>